<evidence type="ECO:0000313" key="2">
    <source>
        <dbReference type="EMBL" id="KAK9132517.1"/>
    </source>
</evidence>
<protein>
    <submittedName>
        <fullName evidence="2">Uncharacterized protein</fullName>
    </submittedName>
</protein>
<evidence type="ECO:0000256" key="1">
    <source>
        <dbReference type="SAM" id="MobiDB-lite"/>
    </source>
</evidence>
<organism evidence="2 3">
    <name type="scientific">Stephania cephalantha</name>
    <dbReference type="NCBI Taxonomy" id="152367"/>
    <lineage>
        <taxon>Eukaryota</taxon>
        <taxon>Viridiplantae</taxon>
        <taxon>Streptophyta</taxon>
        <taxon>Embryophyta</taxon>
        <taxon>Tracheophyta</taxon>
        <taxon>Spermatophyta</taxon>
        <taxon>Magnoliopsida</taxon>
        <taxon>Ranunculales</taxon>
        <taxon>Menispermaceae</taxon>
        <taxon>Menispermoideae</taxon>
        <taxon>Cissampelideae</taxon>
        <taxon>Stephania</taxon>
    </lineage>
</organism>
<keyword evidence="3" id="KW-1185">Reference proteome</keyword>
<gene>
    <name evidence="2" type="ORF">Scep_012045</name>
</gene>
<feature type="compositionally biased region" description="Low complexity" evidence="1">
    <location>
        <begin position="164"/>
        <end position="187"/>
    </location>
</feature>
<accession>A0AAP0P652</accession>
<dbReference type="EMBL" id="JBBNAG010000005">
    <property type="protein sequence ID" value="KAK9132517.1"/>
    <property type="molecule type" value="Genomic_DNA"/>
</dbReference>
<reference evidence="2 3" key="1">
    <citation type="submission" date="2024-01" db="EMBL/GenBank/DDBJ databases">
        <title>Genome assemblies of Stephania.</title>
        <authorList>
            <person name="Yang L."/>
        </authorList>
    </citation>
    <scope>NUCLEOTIDE SEQUENCE [LARGE SCALE GENOMIC DNA]</scope>
    <source>
        <strain evidence="2">JXDWG</strain>
        <tissue evidence="2">Leaf</tissue>
    </source>
</reference>
<feature type="region of interest" description="Disordered" evidence="1">
    <location>
        <begin position="148"/>
        <end position="230"/>
    </location>
</feature>
<evidence type="ECO:0000313" key="3">
    <source>
        <dbReference type="Proteomes" id="UP001419268"/>
    </source>
</evidence>
<dbReference type="Proteomes" id="UP001419268">
    <property type="component" value="Unassembled WGS sequence"/>
</dbReference>
<sequence length="230" mass="24976">MPAHISRYFDSWHTIRIIPGIDCSGNAPLLHVVRRAAAAAVHCRHRFRHTSVVAPRASLPPRRCLCWSGVARRLELPPPLVPDLPLPPLLVVRRRELRRPRLLLGVVVGVRRAALWSASRLAEPPRRSLEPPSAASLLAASRPDLPAAARAKASLPPRAQPLLGATSRTGGAAAARSDLRAAGAARRPSSMSSDVRAALWSPPAPLLERVASAEPPRRSWNRHMRGSNDE</sequence>
<name>A0AAP0P652_9MAGN</name>
<dbReference type="AlphaFoldDB" id="A0AAP0P652"/>
<feature type="compositionally biased region" description="Basic residues" evidence="1">
    <location>
        <begin position="219"/>
        <end position="230"/>
    </location>
</feature>
<comment type="caution">
    <text evidence="2">The sequence shown here is derived from an EMBL/GenBank/DDBJ whole genome shotgun (WGS) entry which is preliminary data.</text>
</comment>
<proteinExistence type="predicted"/>